<dbReference type="KEGG" id="cbak:DA792_08970"/>
<dbReference type="OrthoDB" id="8385759at2"/>
<dbReference type="GO" id="GO:0032259">
    <property type="term" value="P:methylation"/>
    <property type="evidence" value="ECO:0007669"/>
    <property type="project" value="UniProtKB-KW"/>
</dbReference>
<reference evidence="2 3" key="1">
    <citation type="submission" date="2018-03" db="EMBL/GenBank/DDBJ databases">
        <title>The Complete Genome of Celeribacter baekdonensis strain LH4, a Thiosulfate-Oxidizing Alphaproteobacterium Isolated from Gulf of Mexico Continental Slope Sediments.</title>
        <authorList>
            <person name="Flood B.E."/>
            <person name="Bailey J.V."/>
            <person name="Leprich D."/>
        </authorList>
    </citation>
    <scope>NUCLEOTIDE SEQUENCE [LARGE SCALE GENOMIC DNA]</scope>
    <source>
        <strain evidence="2 3">LH4</strain>
    </source>
</reference>
<name>A0A2R4M200_9RHOB</name>
<gene>
    <name evidence="2" type="ORF">DA792_08970</name>
</gene>
<dbReference type="InterPro" id="IPR013216">
    <property type="entry name" value="Methyltransf_11"/>
</dbReference>
<organism evidence="2 3">
    <name type="scientific">Celeribacter baekdonensis</name>
    <dbReference type="NCBI Taxonomy" id="875171"/>
    <lineage>
        <taxon>Bacteria</taxon>
        <taxon>Pseudomonadati</taxon>
        <taxon>Pseudomonadota</taxon>
        <taxon>Alphaproteobacteria</taxon>
        <taxon>Rhodobacterales</taxon>
        <taxon>Roseobacteraceae</taxon>
        <taxon>Celeribacter</taxon>
    </lineage>
</organism>
<dbReference type="Proteomes" id="UP000241447">
    <property type="component" value="Chromosome"/>
</dbReference>
<dbReference type="EMBL" id="CP028475">
    <property type="protein sequence ID" value="AVW91195.1"/>
    <property type="molecule type" value="Genomic_DNA"/>
</dbReference>
<dbReference type="InterPro" id="IPR029063">
    <property type="entry name" value="SAM-dependent_MTases_sf"/>
</dbReference>
<dbReference type="GO" id="GO:0008757">
    <property type="term" value="F:S-adenosylmethionine-dependent methyltransferase activity"/>
    <property type="evidence" value="ECO:0007669"/>
    <property type="project" value="InterPro"/>
</dbReference>
<proteinExistence type="predicted"/>
<dbReference type="Pfam" id="PF08241">
    <property type="entry name" value="Methyltransf_11"/>
    <property type="match status" value="1"/>
</dbReference>
<dbReference type="CDD" id="cd02440">
    <property type="entry name" value="AdoMet_MTases"/>
    <property type="match status" value="1"/>
</dbReference>
<feature type="domain" description="Methyltransferase type 11" evidence="1">
    <location>
        <begin position="67"/>
        <end position="163"/>
    </location>
</feature>
<evidence type="ECO:0000313" key="2">
    <source>
        <dbReference type="EMBL" id="AVW91195.1"/>
    </source>
</evidence>
<dbReference type="Gene3D" id="3.40.50.150">
    <property type="entry name" value="Vaccinia Virus protein VP39"/>
    <property type="match status" value="1"/>
</dbReference>
<dbReference type="RefSeq" id="WP_107719644.1">
    <property type="nucleotide sequence ID" value="NZ_CP028475.1"/>
</dbReference>
<evidence type="ECO:0000259" key="1">
    <source>
        <dbReference type="Pfam" id="PF08241"/>
    </source>
</evidence>
<keyword evidence="2" id="KW-0808">Transferase</keyword>
<protein>
    <submittedName>
        <fullName evidence="2">SAM-dependent methyltransferase</fullName>
    </submittedName>
</protein>
<dbReference type="AlphaFoldDB" id="A0A2R4M200"/>
<keyword evidence="2" id="KW-0489">Methyltransferase</keyword>
<dbReference type="SUPFAM" id="SSF53335">
    <property type="entry name" value="S-adenosyl-L-methionine-dependent methyltransferases"/>
    <property type="match status" value="1"/>
</dbReference>
<evidence type="ECO:0000313" key="3">
    <source>
        <dbReference type="Proteomes" id="UP000241447"/>
    </source>
</evidence>
<sequence length="270" mass="29581">MMKDVPSLLEATQANKAAWEASAPLHGTGAGWEALLKAASEPGFSTFDTCLAQTLGALDLSGKRAVQIGCNNGRELLSLASFGAVPAVGIDHSGAFLAQARLLSEAAKLTPEWIEANVYELPSDMRRFDFALITIGVLNWMPDLARFFEIVAGLMAPGAQLVIYETHPVMEMFDPVAEQPHEPAFSYFQQVPHRQDEMFSYDGQDHGTGTTSYWFPHALGEIVTSCIRAGLHIERLTEHGHSNREPEYDLYEGRAAQIPMSYTLVARRAG</sequence>
<accession>A0A2R4M200</accession>